<feature type="domain" description="Glycosyltransferase 2-like" evidence="2">
    <location>
        <begin position="24"/>
        <end position="181"/>
    </location>
</feature>
<dbReference type="Pfam" id="PF00535">
    <property type="entry name" value="Glycos_transf_2"/>
    <property type="match status" value="1"/>
</dbReference>
<keyword evidence="1" id="KW-0812">Transmembrane</keyword>
<sequence>MTEILNAVRRPARRSGESEVSVAIVIPAYNEERFIGRCLTACLCQTALPDEIIVVNNRSTDATAAIVRRFQAENRHVDIRLLTQDEFQGIAPTRNYGFDRVRSAVIGRIDADSSIAPDWVETIRRRFRNLAVDAVTGPVWYYDMPLREAIFRLDRAVRDRLHRRAGDQRFLFGSNMAVRTSAWRAVRHLTRLDLEDQLHEDIDLALTLFKNGFEIEYESSLVAGVSGRRVENSPRDFYRYAMRYLRTTKAHRVHSRTAVLTIAVLLLGYFPAHVLRFCYDGESNRYTLAKLHYEVRGRRGQAPQIGQPAGVRIGALCRADSLSPPVAVAMFSA</sequence>
<reference evidence="3" key="1">
    <citation type="submission" date="2023-06" db="EMBL/GenBank/DDBJ databases">
        <title>Identification of two novel mycobacterium reveal diversities and complexities of Mycobacterium gordonae clade.</title>
        <authorList>
            <person name="Matsumoto Y."/>
            <person name="Nakamura S."/>
            <person name="Motooka D."/>
            <person name="Fukushima K."/>
        </authorList>
    </citation>
    <scope>NUCLEOTIDE SEQUENCE</scope>
    <source>
        <strain evidence="3">TY812</strain>
    </source>
</reference>
<dbReference type="SUPFAM" id="SSF53448">
    <property type="entry name" value="Nucleotide-diphospho-sugar transferases"/>
    <property type="match status" value="1"/>
</dbReference>
<keyword evidence="1" id="KW-0472">Membrane</keyword>
<evidence type="ECO:0000313" key="4">
    <source>
        <dbReference type="Proteomes" id="UP001229081"/>
    </source>
</evidence>
<dbReference type="AlphaFoldDB" id="A0A4R5WRI0"/>
<dbReference type="Proteomes" id="UP001229081">
    <property type="component" value="Unassembled WGS sequence"/>
</dbReference>
<dbReference type="EMBL" id="JAUFSA010000001">
    <property type="protein sequence ID" value="MDP7735594.1"/>
    <property type="molecule type" value="Genomic_DNA"/>
</dbReference>
<dbReference type="CDD" id="cd00761">
    <property type="entry name" value="Glyco_tranf_GTA_type"/>
    <property type="match status" value="1"/>
</dbReference>
<dbReference type="InterPro" id="IPR029044">
    <property type="entry name" value="Nucleotide-diphossugar_trans"/>
</dbReference>
<evidence type="ECO:0000256" key="1">
    <source>
        <dbReference type="SAM" id="Phobius"/>
    </source>
</evidence>
<protein>
    <submittedName>
        <fullName evidence="3">Glycosyltransferase family 2 protein</fullName>
    </submittedName>
</protein>
<dbReference type="InterPro" id="IPR001173">
    <property type="entry name" value="Glyco_trans_2-like"/>
</dbReference>
<keyword evidence="1" id="KW-1133">Transmembrane helix</keyword>
<dbReference type="PANTHER" id="PTHR43685:SF2">
    <property type="entry name" value="GLYCOSYLTRANSFERASE 2-LIKE DOMAIN-CONTAINING PROTEIN"/>
    <property type="match status" value="1"/>
</dbReference>
<name>A0A4R5WRI0_9MYCO</name>
<dbReference type="Gene3D" id="3.90.550.10">
    <property type="entry name" value="Spore Coat Polysaccharide Biosynthesis Protein SpsA, Chain A"/>
    <property type="match status" value="1"/>
</dbReference>
<comment type="caution">
    <text evidence="3">The sequence shown here is derived from an EMBL/GenBank/DDBJ whole genome shotgun (WGS) entry which is preliminary data.</text>
</comment>
<dbReference type="InterPro" id="IPR050834">
    <property type="entry name" value="Glycosyltransf_2"/>
</dbReference>
<evidence type="ECO:0000313" key="3">
    <source>
        <dbReference type="EMBL" id="MDP7735594.1"/>
    </source>
</evidence>
<accession>A0A4R5WRI0</accession>
<organism evidence="3 4">
    <name type="scientific">Mycobacterium paragordonae</name>
    <dbReference type="NCBI Taxonomy" id="1389713"/>
    <lineage>
        <taxon>Bacteria</taxon>
        <taxon>Bacillati</taxon>
        <taxon>Actinomycetota</taxon>
        <taxon>Actinomycetes</taxon>
        <taxon>Mycobacteriales</taxon>
        <taxon>Mycobacteriaceae</taxon>
        <taxon>Mycobacterium</taxon>
    </lineage>
</organism>
<evidence type="ECO:0000259" key="2">
    <source>
        <dbReference type="Pfam" id="PF00535"/>
    </source>
</evidence>
<feature type="transmembrane region" description="Helical" evidence="1">
    <location>
        <begin position="253"/>
        <end position="272"/>
    </location>
</feature>
<dbReference type="PANTHER" id="PTHR43685">
    <property type="entry name" value="GLYCOSYLTRANSFERASE"/>
    <property type="match status" value="1"/>
</dbReference>
<proteinExistence type="predicted"/>
<dbReference type="RefSeq" id="WP_133436351.1">
    <property type="nucleotide sequence ID" value="NZ_JAUFSA010000001.1"/>
</dbReference>
<gene>
    <name evidence="3" type="ORF">QXL92_12650</name>
</gene>